<organism evidence="1 2">
    <name type="scientific">Rickenella mellea</name>
    <dbReference type="NCBI Taxonomy" id="50990"/>
    <lineage>
        <taxon>Eukaryota</taxon>
        <taxon>Fungi</taxon>
        <taxon>Dikarya</taxon>
        <taxon>Basidiomycota</taxon>
        <taxon>Agaricomycotina</taxon>
        <taxon>Agaricomycetes</taxon>
        <taxon>Hymenochaetales</taxon>
        <taxon>Rickenellaceae</taxon>
        <taxon>Rickenella</taxon>
    </lineage>
</organism>
<proteinExistence type="predicted"/>
<name>A0A4Y7Q245_9AGAM</name>
<evidence type="ECO:0000313" key="2">
    <source>
        <dbReference type="Proteomes" id="UP000294933"/>
    </source>
</evidence>
<evidence type="ECO:0000313" key="1">
    <source>
        <dbReference type="EMBL" id="TDL21232.1"/>
    </source>
</evidence>
<protein>
    <recommendedName>
        <fullName evidence="3">F-box domain-containing protein</fullName>
    </recommendedName>
</protein>
<evidence type="ECO:0008006" key="3">
    <source>
        <dbReference type="Google" id="ProtNLM"/>
    </source>
</evidence>
<dbReference type="EMBL" id="ML170182">
    <property type="protein sequence ID" value="TDL21232.1"/>
    <property type="molecule type" value="Genomic_DNA"/>
</dbReference>
<gene>
    <name evidence="1" type="ORF">BD410DRAFT_308991</name>
</gene>
<keyword evidence="2" id="KW-1185">Reference proteome</keyword>
<accession>A0A4Y7Q245</accession>
<dbReference type="Proteomes" id="UP000294933">
    <property type="component" value="Unassembled WGS sequence"/>
</dbReference>
<reference evidence="1 2" key="1">
    <citation type="submission" date="2018-06" db="EMBL/GenBank/DDBJ databases">
        <title>A transcriptomic atlas of mushroom development highlights an independent origin of complex multicellularity.</title>
        <authorList>
            <consortium name="DOE Joint Genome Institute"/>
            <person name="Krizsan K."/>
            <person name="Almasi E."/>
            <person name="Merenyi Z."/>
            <person name="Sahu N."/>
            <person name="Viragh M."/>
            <person name="Koszo T."/>
            <person name="Mondo S."/>
            <person name="Kiss B."/>
            <person name="Balint B."/>
            <person name="Kues U."/>
            <person name="Barry K."/>
            <person name="Hegedus J.C."/>
            <person name="Henrissat B."/>
            <person name="Johnson J."/>
            <person name="Lipzen A."/>
            <person name="Ohm R."/>
            <person name="Nagy I."/>
            <person name="Pangilinan J."/>
            <person name="Yan J."/>
            <person name="Xiong Y."/>
            <person name="Grigoriev I.V."/>
            <person name="Hibbett D.S."/>
            <person name="Nagy L.G."/>
        </authorList>
    </citation>
    <scope>NUCLEOTIDE SEQUENCE [LARGE SCALE GENOMIC DNA]</scope>
    <source>
        <strain evidence="1 2">SZMC22713</strain>
    </source>
</reference>
<dbReference type="VEuPathDB" id="FungiDB:BD410DRAFT_308991"/>
<dbReference type="AlphaFoldDB" id="A0A4Y7Q245"/>
<sequence length="229" mass="25489">MLTQISQVLRSMKKLRNLSITLQECTDAFHNVAVPNANQQPDIHSVWIDSLHVAVTRRTALGVAKPVYDVLSYLSPSSFVLSLENLVASLAGDFLLDSGGKLFPYGSSITIIASDIMVRLFSWNHFPLLSKLAGGCNVVHTIHVEAPMASIIASRRRDSLKAHPSLRNIRLKHCDELTETDVEVLATYFRDAEDSTGLDSLEIISCRAISERVLLETEDKLGDRFTWRL</sequence>
<dbReference type="OrthoDB" id="550575at2759"/>